<name>A0ABQ0MUP3_9GAMM</name>
<keyword evidence="3" id="KW-1133">Transmembrane helix</keyword>
<protein>
    <submittedName>
        <fullName evidence="7">Methyl-accepting chemotaxis protein</fullName>
    </submittedName>
</protein>
<dbReference type="SUPFAM" id="SSF58104">
    <property type="entry name" value="Methyl-accepting chemotaxis protein (MCP) signaling domain"/>
    <property type="match status" value="1"/>
</dbReference>
<keyword evidence="5" id="KW-0807">Transducer</keyword>
<keyword evidence="8" id="KW-1185">Reference proteome</keyword>
<dbReference type="PANTHER" id="PTHR32089:SF119">
    <property type="entry name" value="METHYL-ACCEPTING CHEMOTAXIS PROTEIN CTPL"/>
    <property type="match status" value="1"/>
</dbReference>
<feature type="domain" description="Methyl-accepting transducer" evidence="6">
    <location>
        <begin position="2"/>
        <end position="96"/>
    </location>
</feature>
<evidence type="ECO:0000256" key="3">
    <source>
        <dbReference type="ARBA" id="ARBA00022989"/>
    </source>
</evidence>
<dbReference type="EMBL" id="BDQM01000011">
    <property type="protein sequence ID" value="GAW96081.1"/>
    <property type="molecule type" value="Genomic_DNA"/>
</dbReference>
<evidence type="ECO:0000256" key="4">
    <source>
        <dbReference type="ARBA" id="ARBA00023136"/>
    </source>
</evidence>
<proteinExistence type="predicted"/>
<evidence type="ECO:0000259" key="6">
    <source>
        <dbReference type="Pfam" id="PF00015"/>
    </source>
</evidence>
<reference evidence="7 8" key="1">
    <citation type="submission" date="2017-06" db="EMBL/GenBank/DDBJ databases">
        <title>Whole Genome Sequences of Colwellia marinimaniae MTCD1.</title>
        <authorList>
            <person name="Kusumoto H."/>
            <person name="Inoue M."/>
            <person name="Tanikawa K."/>
            <person name="Maeji H."/>
            <person name="Cameron J.H."/>
            <person name="Bartlett D.H."/>
        </authorList>
    </citation>
    <scope>NUCLEOTIDE SEQUENCE [LARGE SCALE GENOMIC DNA]</scope>
    <source>
        <strain evidence="7 8">MTCD1</strain>
    </source>
</reference>
<dbReference type="Gene3D" id="1.10.287.950">
    <property type="entry name" value="Methyl-accepting chemotaxis protein"/>
    <property type="match status" value="1"/>
</dbReference>
<accession>A0ABQ0MUP3</accession>
<dbReference type="InterPro" id="IPR004089">
    <property type="entry name" value="MCPsignal_dom"/>
</dbReference>
<organism evidence="7 8">
    <name type="scientific">Colwellia marinimaniae</name>
    <dbReference type="NCBI Taxonomy" id="1513592"/>
    <lineage>
        <taxon>Bacteria</taxon>
        <taxon>Pseudomonadati</taxon>
        <taxon>Pseudomonadota</taxon>
        <taxon>Gammaproteobacteria</taxon>
        <taxon>Alteromonadales</taxon>
        <taxon>Colwelliaceae</taxon>
        <taxon>Colwellia</taxon>
    </lineage>
</organism>
<evidence type="ECO:0000256" key="1">
    <source>
        <dbReference type="ARBA" id="ARBA00004141"/>
    </source>
</evidence>
<evidence type="ECO:0000256" key="5">
    <source>
        <dbReference type="ARBA" id="ARBA00023224"/>
    </source>
</evidence>
<gene>
    <name evidence="7" type="ORF">MTCD1_01691</name>
</gene>
<evidence type="ECO:0000256" key="2">
    <source>
        <dbReference type="ARBA" id="ARBA00022692"/>
    </source>
</evidence>
<keyword evidence="4" id="KW-0472">Membrane</keyword>
<keyword evidence="2" id="KW-0812">Transmembrane</keyword>
<comment type="subcellular location">
    <subcellularLocation>
        <location evidence="1">Membrane</location>
        <topology evidence="1">Multi-pass membrane protein</topology>
    </subcellularLocation>
</comment>
<evidence type="ECO:0000313" key="7">
    <source>
        <dbReference type="EMBL" id="GAW96081.1"/>
    </source>
</evidence>
<comment type="caution">
    <text evidence="7">The sequence shown here is derived from an EMBL/GenBank/DDBJ whole genome shotgun (WGS) entry which is preliminary data.</text>
</comment>
<dbReference type="Proteomes" id="UP000197068">
    <property type="component" value="Unassembled WGS sequence"/>
</dbReference>
<evidence type="ECO:0000313" key="8">
    <source>
        <dbReference type="Proteomes" id="UP000197068"/>
    </source>
</evidence>
<sequence>MRNLAKRTQDSTVEIENMIALFSQGTSDAVQSMTNSISHGRKSNQAATASNNKLNEIRTAIEEIHIMNNHIATAAEEQSCTSQELSLNTLKVSQLTNDNITSISRISTASEELAQISLSLQERLSQFSLA</sequence>
<dbReference type="PANTHER" id="PTHR32089">
    <property type="entry name" value="METHYL-ACCEPTING CHEMOTAXIS PROTEIN MCPB"/>
    <property type="match status" value="1"/>
</dbReference>
<dbReference type="Pfam" id="PF00015">
    <property type="entry name" value="MCPsignal"/>
    <property type="match status" value="1"/>
</dbReference>